<reference evidence="8 9" key="1">
    <citation type="journal article" date="2012" name="Nat. Biotechnol.">
        <title>Draft genome sequence of pigeonpea (Cajanus cajan), an orphan legume crop of resource-poor farmers.</title>
        <authorList>
            <person name="Varshney R.K."/>
            <person name="Chen W."/>
            <person name="Li Y."/>
            <person name="Bharti A.K."/>
            <person name="Saxena R.K."/>
            <person name="Schlueter J.A."/>
            <person name="Donoghue M.T."/>
            <person name="Azam S."/>
            <person name="Fan G."/>
            <person name="Whaley A.M."/>
            <person name="Farmer A.D."/>
            <person name="Sheridan J."/>
            <person name="Iwata A."/>
            <person name="Tuteja R."/>
            <person name="Penmetsa R.V."/>
            <person name="Wu W."/>
            <person name="Upadhyaya H.D."/>
            <person name="Yang S.P."/>
            <person name="Shah T."/>
            <person name="Saxena K.B."/>
            <person name="Michael T."/>
            <person name="McCombie W.R."/>
            <person name="Yang B."/>
            <person name="Zhang G."/>
            <person name="Yang H."/>
            <person name="Wang J."/>
            <person name="Spillane C."/>
            <person name="Cook D.R."/>
            <person name="May G.D."/>
            <person name="Xu X."/>
            <person name="Jackson S.A."/>
        </authorList>
    </citation>
    <scope>NUCLEOTIDE SEQUENCE [LARGE SCALE GENOMIC DNA]</scope>
    <source>
        <strain evidence="9">cv. Asha</strain>
    </source>
</reference>
<dbReference type="GO" id="GO:0031969">
    <property type="term" value="C:chloroplast membrane"/>
    <property type="evidence" value="ECO:0007669"/>
    <property type="project" value="UniProtKB-SubCell"/>
</dbReference>
<dbReference type="EMBL" id="CM003604">
    <property type="protein sequence ID" value="KYP73989.1"/>
    <property type="molecule type" value="Genomic_DNA"/>
</dbReference>
<evidence type="ECO:0000256" key="7">
    <source>
        <dbReference type="SAM" id="Phobius"/>
    </source>
</evidence>
<keyword evidence="3" id="KW-0808">Transferase</keyword>
<dbReference type="PANTHER" id="PTHR43009">
    <property type="entry name" value="HOMOGENTISATE SOLANESYLTRANSFERASE, CHLOROPLASTIC"/>
    <property type="match status" value="1"/>
</dbReference>
<gene>
    <name evidence="8" type="ORF">KK1_006657</name>
</gene>
<evidence type="ECO:0000256" key="1">
    <source>
        <dbReference type="ARBA" id="ARBA00004508"/>
    </source>
</evidence>
<feature type="transmembrane region" description="Helical" evidence="7">
    <location>
        <begin position="102"/>
        <end position="124"/>
    </location>
</feature>
<keyword evidence="5 7" id="KW-1133">Transmembrane helix</keyword>
<evidence type="ECO:0000256" key="4">
    <source>
        <dbReference type="ARBA" id="ARBA00022692"/>
    </source>
</evidence>
<keyword evidence="6 7" id="KW-0472">Membrane</keyword>
<evidence type="ECO:0000313" key="8">
    <source>
        <dbReference type="EMBL" id="KYP73989.1"/>
    </source>
</evidence>
<evidence type="ECO:0000256" key="2">
    <source>
        <dbReference type="ARBA" id="ARBA00005985"/>
    </source>
</evidence>
<evidence type="ECO:0000256" key="3">
    <source>
        <dbReference type="ARBA" id="ARBA00022679"/>
    </source>
</evidence>
<dbReference type="PANTHER" id="PTHR43009:SF10">
    <property type="entry name" value="HOMOGENTISATE SOLANESYLTRANSFERASE, CHLOROPLASTIC"/>
    <property type="match status" value="1"/>
</dbReference>
<dbReference type="Pfam" id="PF01040">
    <property type="entry name" value="UbiA"/>
    <property type="match status" value="1"/>
</dbReference>
<organism evidence="8 9">
    <name type="scientific">Cajanus cajan</name>
    <name type="common">Pigeon pea</name>
    <name type="synonym">Cajanus indicus</name>
    <dbReference type="NCBI Taxonomy" id="3821"/>
    <lineage>
        <taxon>Eukaryota</taxon>
        <taxon>Viridiplantae</taxon>
        <taxon>Streptophyta</taxon>
        <taxon>Embryophyta</taxon>
        <taxon>Tracheophyta</taxon>
        <taxon>Spermatophyta</taxon>
        <taxon>Magnoliopsida</taxon>
        <taxon>eudicotyledons</taxon>
        <taxon>Gunneridae</taxon>
        <taxon>Pentapetalae</taxon>
        <taxon>rosids</taxon>
        <taxon>fabids</taxon>
        <taxon>Fabales</taxon>
        <taxon>Fabaceae</taxon>
        <taxon>Papilionoideae</taxon>
        <taxon>50 kb inversion clade</taxon>
        <taxon>NPAAA clade</taxon>
        <taxon>indigoferoid/millettioid clade</taxon>
        <taxon>Phaseoleae</taxon>
        <taxon>Cajanus</taxon>
    </lineage>
</organism>
<dbReference type="STRING" id="3821.A0A151U3T2"/>
<comment type="similarity">
    <text evidence="2">Belongs to the UbiA prenyltransferase family.</text>
</comment>
<dbReference type="AlphaFoldDB" id="A0A151U3T2"/>
<proteinExistence type="inferred from homology"/>
<dbReference type="GO" id="GO:0016765">
    <property type="term" value="F:transferase activity, transferring alkyl or aryl (other than methyl) groups"/>
    <property type="evidence" value="ECO:0007669"/>
    <property type="project" value="InterPro"/>
</dbReference>
<accession>A0A151U3T2</accession>
<sequence length="149" mass="16678">MSLVERWTIETVLEACTGVGAAGSNRPFANKVLDLKDACWRFLRPHTIRGTTLGSFSPMVFITTFVTFFALDIAITKDLPDVEGDHKYQISTFATKLGVRNIVFLGSGIFLMNYIVSVLAVIYMPESFRRWLLIPAHTIFALSLINQVC</sequence>
<name>A0A151U3T2_CAJCA</name>
<evidence type="ECO:0000313" key="9">
    <source>
        <dbReference type="Proteomes" id="UP000075243"/>
    </source>
</evidence>
<feature type="transmembrane region" description="Helical" evidence="7">
    <location>
        <begin position="53"/>
        <end position="75"/>
    </location>
</feature>
<comment type="subcellular location">
    <subcellularLocation>
        <location evidence="1">Plastid</location>
        <location evidence="1">Chloroplast membrane</location>
        <topology evidence="1">Multi-pass membrane protein</topology>
    </subcellularLocation>
</comment>
<protein>
    <submittedName>
        <fullName evidence="8">Uncharacterized protein</fullName>
    </submittedName>
</protein>
<dbReference type="Gramene" id="C.cajan_06469.t">
    <property type="protein sequence ID" value="C.cajan_06469.t"/>
    <property type="gene ID" value="C.cajan_06469"/>
</dbReference>
<dbReference type="Proteomes" id="UP000075243">
    <property type="component" value="Chromosome 2"/>
</dbReference>
<keyword evidence="4 7" id="KW-0812">Transmembrane</keyword>
<evidence type="ECO:0000256" key="5">
    <source>
        <dbReference type="ARBA" id="ARBA00022989"/>
    </source>
</evidence>
<keyword evidence="9" id="KW-1185">Reference proteome</keyword>
<dbReference type="InterPro" id="IPR000537">
    <property type="entry name" value="UbiA_prenyltransferase"/>
</dbReference>
<evidence type="ECO:0000256" key="6">
    <source>
        <dbReference type="ARBA" id="ARBA00023136"/>
    </source>
</evidence>